<dbReference type="SUPFAM" id="SSF57701">
    <property type="entry name" value="Zn2/Cys6 DNA-binding domain"/>
    <property type="match status" value="1"/>
</dbReference>
<dbReference type="Proteomes" id="UP000245956">
    <property type="component" value="Unassembled WGS sequence"/>
</dbReference>
<keyword evidence="1" id="KW-0539">Nucleus</keyword>
<dbReference type="Gene3D" id="4.10.240.10">
    <property type="entry name" value="Zn(2)-C6 fungal-type DNA-binding domain"/>
    <property type="match status" value="1"/>
</dbReference>
<dbReference type="EMBL" id="JAWRVI010000017">
    <property type="protein sequence ID" value="KAK4089918.1"/>
    <property type="molecule type" value="Genomic_DNA"/>
</dbReference>
<dbReference type="PANTHER" id="PTHR47657:SF7">
    <property type="entry name" value="STEROL REGULATORY ELEMENT-BINDING PROTEIN ECM22"/>
    <property type="match status" value="1"/>
</dbReference>
<reference evidence="3" key="3">
    <citation type="submission" date="2023-11" db="EMBL/GenBank/DDBJ databases">
        <authorList>
            <person name="Beijen E."/>
            <person name="Ohm R.A."/>
        </authorList>
    </citation>
    <scope>NUCLEOTIDE SEQUENCE</scope>
    <source>
        <strain evidence="3">CBS 150709</strain>
    </source>
</reference>
<reference evidence="3 6" key="4">
    <citation type="journal article" date="2024" name="Microbiol. Resour. Announc.">
        <title>Genome annotations for the ascomycete fungi Trichoderma harzianum, Trichoderma aggressivum, and Purpureocillium lilacinum.</title>
        <authorList>
            <person name="Beijen E.P.W."/>
            <person name="Ohm R.A."/>
        </authorList>
    </citation>
    <scope>NUCLEOTIDE SEQUENCE [LARGE SCALE GENOMIC DNA]</scope>
    <source>
        <strain evidence="3 6">CBS 150709</strain>
    </source>
</reference>
<evidence type="ECO:0000256" key="1">
    <source>
        <dbReference type="ARBA" id="ARBA00023242"/>
    </source>
</evidence>
<evidence type="ECO:0000313" key="4">
    <source>
        <dbReference type="EMBL" id="PWI65837.1"/>
    </source>
</evidence>
<dbReference type="GO" id="GO:0000981">
    <property type="term" value="F:DNA-binding transcription factor activity, RNA polymerase II-specific"/>
    <property type="evidence" value="ECO:0007669"/>
    <property type="project" value="InterPro"/>
</dbReference>
<gene>
    <name evidence="4" type="ORF">PCL_05565</name>
    <name evidence="3" type="ORF">Purlil1_5544</name>
</gene>
<keyword evidence="6" id="KW-1185">Reference proteome</keyword>
<dbReference type="Pfam" id="PF00172">
    <property type="entry name" value="Zn_clus"/>
    <property type="match status" value="1"/>
</dbReference>
<evidence type="ECO:0000259" key="2">
    <source>
        <dbReference type="PROSITE" id="PS50048"/>
    </source>
</evidence>
<reference evidence="4" key="1">
    <citation type="submission" date="2015-05" db="EMBL/GenBank/DDBJ databases">
        <authorList>
            <person name="Wang D.B."/>
            <person name="Wang M."/>
        </authorList>
    </citation>
    <scope>NUCLEOTIDE SEQUENCE</scope>
    <source>
        <strain evidence="4">36-1</strain>
    </source>
</reference>
<dbReference type="Proteomes" id="UP001287286">
    <property type="component" value="Unassembled WGS sequence"/>
</dbReference>
<dbReference type="InterPro" id="IPR001138">
    <property type="entry name" value="Zn2Cys6_DnaBD"/>
</dbReference>
<dbReference type="GO" id="GO:0008270">
    <property type="term" value="F:zinc ion binding"/>
    <property type="evidence" value="ECO:0007669"/>
    <property type="project" value="InterPro"/>
</dbReference>
<dbReference type="PROSITE" id="PS50048">
    <property type="entry name" value="ZN2_CY6_FUNGAL_2"/>
    <property type="match status" value="1"/>
</dbReference>
<dbReference type="InterPro" id="IPR036864">
    <property type="entry name" value="Zn2-C6_fun-type_DNA-bd_sf"/>
</dbReference>
<dbReference type="AlphaFoldDB" id="A0A2U3DUA3"/>
<dbReference type="CDD" id="cd00067">
    <property type="entry name" value="GAL4"/>
    <property type="match status" value="1"/>
</dbReference>
<protein>
    <submittedName>
        <fullName evidence="3">Transcriptional regulator family: Fungal Specific TF</fullName>
    </submittedName>
</protein>
<sequence>MLVDGARWRWLGGLGGPVEDPVAKAGVAPSVNAAALVKEHRSGDPHPASAPGVGPGRCAEQHCRPSLTVCSRNICQRDPLRRLGSVHVYYLLMKRTHRKVQSGCDVCRRRRVKCDELKPQCTRCRRWTATRGVPLACRYTAGKAALEVTAQSESPSCVLRSTASHRGWPNPATGVEAALLNHLCVLRNELRPAAEWGLLAGVNQFSSLSASHRRTLTQSAAMAEVETRYRLMAVQSMIAELDNIGSQSVTSHHIASQALMASATLMAWSIAAFSRGYLQWVLAAIKFCIFFADESGKSDAAAFGDSHGESGEIYAVLGEITEALAELSRCKLDVELRAAVKDLSNFIYNIRHLPLGSRSRQEQLSAMFPIRNWLRFVPRAPKQFAAGGDFPLYLYLASYETTMLVMGSVLPCVGIPLAIEERRACVGRIRNFLRGRIPHAAGCDAVDTARVYKAYVSWISVAERAIKATSRHPIERIGL</sequence>
<dbReference type="SMART" id="SM00066">
    <property type="entry name" value="GAL4"/>
    <property type="match status" value="1"/>
</dbReference>
<evidence type="ECO:0000313" key="3">
    <source>
        <dbReference type="EMBL" id="KAK4089918.1"/>
    </source>
</evidence>
<accession>A0A2U3DUA3</accession>
<organism evidence="4 5">
    <name type="scientific">Purpureocillium lilacinum</name>
    <name type="common">Paecilomyces lilacinus</name>
    <dbReference type="NCBI Taxonomy" id="33203"/>
    <lineage>
        <taxon>Eukaryota</taxon>
        <taxon>Fungi</taxon>
        <taxon>Dikarya</taxon>
        <taxon>Ascomycota</taxon>
        <taxon>Pezizomycotina</taxon>
        <taxon>Sordariomycetes</taxon>
        <taxon>Hypocreomycetidae</taxon>
        <taxon>Hypocreales</taxon>
        <taxon>Ophiocordycipitaceae</taxon>
        <taxon>Purpureocillium</taxon>
    </lineage>
</organism>
<dbReference type="InterPro" id="IPR052400">
    <property type="entry name" value="Zn2-C6_fungal_TF"/>
</dbReference>
<dbReference type="PANTHER" id="PTHR47657">
    <property type="entry name" value="STEROL REGULATORY ELEMENT-BINDING PROTEIN ECM22"/>
    <property type="match status" value="1"/>
</dbReference>
<proteinExistence type="predicted"/>
<dbReference type="EMBL" id="LCWV01000029">
    <property type="protein sequence ID" value="PWI65837.1"/>
    <property type="molecule type" value="Genomic_DNA"/>
</dbReference>
<evidence type="ECO:0000313" key="5">
    <source>
        <dbReference type="Proteomes" id="UP000245956"/>
    </source>
</evidence>
<comment type="caution">
    <text evidence="4">The sequence shown here is derived from an EMBL/GenBank/DDBJ whole genome shotgun (WGS) entry which is preliminary data.</text>
</comment>
<evidence type="ECO:0000313" key="6">
    <source>
        <dbReference type="Proteomes" id="UP001287286"/>
    </source>
</evidence>
<reference evidence="4 5" key="2">
    <citation type="journal article" date="2016" name="Front. Microbiol.">
        <title>Genome and transcriptome sequences reveal the specific parasitism of the nematophagous Purpureocillium lilacinum 36-1.</title>
        <authorList>
            <person name="Xie J."/>
            <person name="Li S."/>
            <person name="Mo C."/>
            <person name="Xiao X."/>
            <person name="Peng D."/>
            <person name="Wang G."/>
            <person name="Xiao Y."/>
        </authorList>
    </citation>
    <scope>NUCLEOTIDE SEQUENCE [LARGE SCALE GENOMIC DNA]</scope>
    <source>
        <strain evidence="4 5">36-1</strain>
    </source>
</reference>
<name>A0A2U3DUA3_PURLI</name>
<feature type="domain" description="Zn(2)-C6 fungal-type" evidence="2">
    <location>
        <begin position="103"/>
        <end position="139"/>
    </location>
</feature>